<sequence length="135" mass="16185">MKKSLMLYFLFAALCFTSCATSNTSRNDDDETYRTEETAVNSKLNNRRPEKNMSRFSEELDLSKRQQKQLKKIDRRYARMERKLSRNDDAKRRDRKRLAEEKRQEMIEVLTAEQQQKLESLSKKGRFSFDQLFGK</sequence>
<feature type="signal peptide" evidence="2">
    <location>
        <begin position="1"/>
        <end position="20"/>
    </location>
</feature>
<dbReference type="OrthoDB" id="961944at2"/>
<protein>
    <recommendedName>
        <fullName evidence="5">DUF4890 domain-containing protein</fullName>
    </recommendedName>
</protein>
<evidence type="ECO:0000256" key="1">
    <source>
        <dbReference type="SAM" id="MobiDB-lite"/>
    </source>
</evidence>
<organism evidence="3 4">
    <name type="scientific">Dyadobacter flavalbus</name>
    <dbReference type="NCBI Taxonomy" id="2579942"/>
    <lineage>
        <taxon>Bacteria</taxon>
        <taxon>Pseudomonadati</taxon>
        <taxon>Bacteroidota</taxon>
        <taxon>Cytophagia</taxon>
        <taxon>Cytophagales</taxon>
        <taxon>Spirosomataceae</taxon>
        <taxon>Dyadobacter</taxon>
    </lineage>
</organism>
<gene>
    <name evidence="3" type="ORF">FEM33_07270</name>
</gene>
<comment type="caution">
    <text evidence="3">The sequence shown here is derived from an EMBL/GenBank/DDBJ whole genome shotgun (WGS) entry which is preliminary data.</text>
</comment>
<feature type="region of interest" description="Disordered" evidence="1">
    <location>
        <begin position="22"/>
        <end position="61"/>
    </location>
</feature>
<evidence type="ECO:0000313" key="4">
    <source>
        <dbReference type="Proteomes" id="UP000323994"/>
    </source>
</evidence>
<feature type="chain" id="PRO_5024442002" description="DUF4890 domain-containing protein" evidence="2">
    <location>
        <begin position="21"/>
        <end position="135"/>
    </location>
</feature>
<feature type="compositionally biased region" description="Basic and acidic residues" evidence="1">
    <location>
        <begin position="47"/>
        <end position="61"/>
    </location>
</feature>
<evidence type="ECO:0000313" key="3">
    <source>
        <dbReference type="EMBL" id="KAA6440393.1"/>
    </source>
</evidence>
<dbReference type="EMBL" id="VBSN01000027">
    <property type="protein sequence ID" value="KAA6440393.1"/>
    <property type="molecule type" value="Genomic_DNA"/>
</dbReference>
<dbReference type="Proteomes" id="UP000323994">
    <property type="component" value="Unassembled WGS sequence"/>
</dbReference>
<proteinExistence type="predicted"/>
<dbReference type="AlphaFoldDB" id="A0A5M8R132"/>
<accession>A0A5M8R132</accession>
<evidence type="ECO:0008006" key="5">
    <source>
        <dbReference type="Google" id="ProtNLM"/>
    </source>
</evidence>
<reference evidence="3 4" key="1">
    <citation type="submission" date="2019-05" db="EMBL/GenBank/DDBJ databases">
        <authorList>
            <person name="Qu J.-H."/>
        </authorList>
    </citation>
    <scope>NUCLEOTIDE SEQUENCE [LARGE SCALE GENOMIC DNA]</scope>
    <source>
        <strain evidence="3 4">NS28</strain>
    </source>
</reference>
<keyword evidence="2" id="KW-0732">Signal</keyword>
<evidence type="ECO:0000256" key="2">
    <source>
        <dbReference type="SAM" id="SignalP"/>
    </source>
</evidence>
<keyword evidence="4" id="KW-1185">Reference proteome</keyword>
<dbReference type="RefSeq" id="WP_139011406.1">
    <property type="nucleotide sequence ID" value="NZ_VBSN01000027.1"/>
</dbReference>
<name>A0A5M8R132_9BACT</name>
<feature type="region of interest" description="Disordered" evidence="1">
    <location>
        <begin position="79"/>
        <end position="101"/>
    </location>
</feature>